<reference evidence="2" key="1">
    <citation type="journal article" date="2020" name="Cell">
        <title>Large-Scale Comparative Analyses of Tick Genomes Elucidate Their Genetic Diversity and Vector Capacities.</title>
        <authorList>
            <consortium name="Tick Genome and Microbiome Consortium (TIGMIC)"/>
            <person name="Jia N."/>
            <person name="Wang J."/>
            <person name="Shi W."/>
            <person name="Du L."/>
            <person name="Sun Y."/>
            <person name="Zhan W."/>
            <person name="Jiang J.F."/>
            <person name="Wang Q."/>
            <person name="Zhang B."/>
            <person name="Ji P."/>
            <person name="Bell-Sakyi L."/>
            <person name="Cui X.M."/>
            <person name="Yuan T.T."/>
            <person name="Jiang B.G."/>
            <person name="Yang W.F."/>
            <person name="Lam T.T."/>
            <person name="Chang Q.C."/>
            <person name="Ding S.J."/>
            <person name="Wang X.J."/>
            <person name="Zhu J.G."/>
            <person name="Ruan X.D."/>
            <person name="Zhao L."/>
            <person name="Wei J.T."/>
            <person name="Ye R.Z."/>
            <person name="Que T.C."/>
            <person name="Du C.H."/>
            <person name="Zhou Y.H."/>
            <person name="Cheng J.X."/>
            <person name="Dai P.F."/>
            <person name="Guo W.B."/>
            <person name="Han X.H."/>
            <person name="Huang E.J."/>
            <person name="Li L.F."/>
            <person name="Wei W."/>
            <person name="Gao Y.C."/>
            <person name="Liu J.Z."/>
            <person name="Shao H.Z."/>
            <person name="Wang X."/>
            <person name="Wang C.C."/>
            <person name="Yang T.C."/>
            <person name="Huo Q.B."/>
            <person name="Li W."/>
            <person name="Chen H.Y."/>
            <person name="Chen S.E."/>
            <person name="Zhou L.G."/>
            <person name="Ni X.B."/>
            <person name="Tian J.H."/>
            <person name="Sheng Y."/>
            <person name="Liu T."/>
            <person name="Pan Y.S."/>
            <person name="Xia L.Y."/>
            <person name="Li J."/>
            <person name="Zhao F."/>
            <person name="Cao W.C."/>
        </authorList>
    </citation>
    <scope>NUCLEOTIDE SEQUENCE</scope>
    <source>
        <strain evidence="2">Rmic-2018</strain>
    </source>
</reference>
<evidence type="ECO:0000313" key="3">
    <source>
        <dbReference type="Proteomes" id="UP000821866"/>
    </source>
</evidence>
<dbReference type="Proteomes" id="UP000821866">
    <property type="component" value="Unassembled WGS sequence"/>
</dbReference>
<keyword evidence="1" id="KW-0812">Transmembrane</keyword>
<keyword evidence="3" id="KW-1185">Reference proteome</keyword>
<keyword evidence="1" id="KW-1133">Transmembrane helix</keyword>
<evidence type="ECO:0000313" key="2">
    <source>
        <dbReference type="EMBL" id="KAH8025296.1"/>
    </source>
</evidence>
<keyword evidence="1" id="KW-0472">Membrane</keyword>
<proteinExistence type="predicted"/>
<reference evidence="2" key="2">
    <citation type="submission" date="2021-09" db="EMBL/GenBank/DDBJ databases">
        <authorList>
            <person name="Jia N."/>
            <person name="Wang J."/>
            <person name="Shi W."/>
            <person name="Du L."/>
            <person name="Sun Y."/>
            <person name="Zhan W."/>
            <person name="Jiang J."/>
            <person name="Wang Q."/>
            <person name="Zhang B."/>
            <person name="Ji P."/>
            <person name="Sakyi L.B."/>
            <person name="Cui X."/>
            <person name="Yuan T."/>
            <person name="Jiang B."/>
            <person name="Yang W."/>
            <person name="Lam T.T.-Y."/>
            <person name="Chang Q."/>
            <person name="Ding S."/>
            <person name="Wang X."/>
            <person name="Zhu J."/>
            <person name="Ruan X."/>
            <person name="Zhao L."/>
            <person name="Wei J."/>
            <person name="Que T."/>
            <person name="Du C."/>
            <person name="Cheng J."/>
            <person name="Dai P."/>
            <person name="Han X."/>
            <person name="Huang E."/>
            <person name="Gao Y."/>
            <person name="Liu J."/>
            <person name="Shao H."/>
            <person name="Ye R."/>
            <person name="Li L."/>
            <person name="Wei W."/>
            <person name="Wang X."/>
            <person name="Wang C."/>
            <person name="Huo Q."/>
            <person name="Li W."/>
            <person name="Guo W."/>
            <person name="Chen H."/>
            <person name="Chen S."/>
            <person name="Zhou L."/>
            <person name="Zhou L."/>
            <person name="Ni X."/>
            <person name="Tian J."/>
            <person name="Zhou Y."/>
            <person name="Sheng Y."/>
            <person name="Liu T."/>
            <person name="Pan Y."/>
            <person name="Xia L."/>
            <person name="Li J."/>
            <person name="Zhao F."/>
            <person name="Cao W."/>
        </authorList>
    </citation>
    <scope>NUCLEOTIDE SEQUENCE</scope>
    <source>
        <strain evidence="2">Rmic-2018</strain>
        <tissue evidence="2">Larvae</tissue>
    </source>
</reference>
<organism evidence="2 3">
    <name type="scientific">Rhipicephalus microplus</name>
    <name type="common">Cattle tick</name>
    <name type="synonym">Boophilus microplus</name>
    <dbReference type="NCBI Taxonomy" id="6941"/>
    <lineage>
        <taxon>Eukaryota</taxon>
        <taxon>Metazoa</taxon>
        <taxon>Ecdysozoa</taxon>
        <taxon>Arthropoda</taxon>
        <taxon>Chelicerata</taxon>
        <taxon>Arachnida</taxon>
        <taxon>Acari</taxon>
        <taxon>Parasitiformes</taxon>
        <taxon>Ixodida</taxon>
        <taxon>Ixodoidea</taxon>
        <taxon>Ixodidae</taxon>
        <taxon>Rhipicephalinae</taxon>
        <taxon>Rhipicephalus</taxon>
        <taxon>Boophilus</taxon>
    </lineage>
</organism>
<dbReference type="AlphaFoldDB" id="A0A9J6DTS1"/>
<comment type="caution">
    <text evidence="2">The sequence shown here is derived from an EMBL/GenBank/DDBJ whole genome shotgun (WGS) entry which is preliminary data.</text>
</comment>
<accession>A0A9J6DTS1</accession>
<evidence type="ECO:0000256" key="1">
    <source>
        <dbReference type="SAM" id="Phobius"/>
    </source>
</evidence>
<feature type="transmembrane region" description="Helical" evidence="1">
    <location>
        <begin position="30"/>
        <end position="51"/>
    </location>
</feature>
<gene>
    <name evidence="2" type="ORF">HPB51_006033</name>
</gene>
<protein>
    <submittedName>
        <fullName evidence="2">Uncharacterized protein</fullName>
    </submittedName>
</protein>
<dbReference type="EMBL" id="JABSTU010000007">
    <property type="protein sequence ID" value="KAH8025296.1"/>
    <property type="molecule type" value="Genomic_DNA"/>
</dbReference>
<name>A0A9J6DTS1_RHIMP</name>
<sequence>MLHSTFSGQEPLLHSQLQKSLVHHTWKSRITMMVPAGSLALTMISVVVVGLRHLPERQAVVNLQHPAMAWLALAPVSIDNFNVSESAVSGSFPARASDAVGRREALLGFVLCESNKMGVRWAGDDYDELDYI</sequence>